<reference evidence="1" key="1">
    <citation type="submission" date="2023-05" db="EMBL/GenBank/DDBJ databases">
        <title>Nepenthes gracilis genome sequencing.</title>
        <authorList>
            <person name="Fukushima K."/>
        </authorList>
    </citation>
    <scope>NUCLEOTIDE SEQUENCE</scope>
    <source>
        <strain evidence="1">SING2019-196</strain>
    </source>
</reference>
<comment type="caution">
    <text evidence="1">The sequence shown here is derived from an EMBL/GenBank/DDBJ whole genome shotgun (WGS) entry which is preliminary data.</text>
</comment>
<name>A0AAD3XPC3_NEPGR</name>
<accession>A0AAD3XPC3</accession>
<evidence type="ECO:0000313" key="2">
    <source>
        <dbReference type="Proteomes" id="UP001279734"/>
    </source>
</evidence>
<proteinExistence type="predicted"/>
<evidence type="ECO:0000313" key="1">
    <source>
        <dbReference type="EMBL" id="GMH11611.1"/>
    </source>
</evidence>
<dbReference type="Proteomes" id="UP001279734">
    <property type="component" value="Unassembled WGS sequence"/>
</dbReference>
<gene>
    <name evidence="1" type="ORF">Nepgr_013452</name>
</gene>
<organism evidence="1 2">
    <name type="scientific">Nepenthes gracilis</name>
    <name type="common">Slender pitcher plant</name>
    <dbReference type="NCBI Taxonomy" id="150966"/>
    <lineage>
        <taxon>Eukaryota</taxon>
        <taxon>Viridiplantae</taxon>
        <taxon>Streptophyta</taxon>
        <taxon>Embryophyta</taxon>
        <taxon>Tracheophyta</taxon>
        <taxon>Spermatophyta</taxon>
        <taxon>Magnoliopsida</taxon>
        <taxon>eudicotyledons</taxon>
        <taxon>Gunneridae</taxon>
        <taxon>Pentapetalae</taxon>
        <taxon>Caryophyllales</taxon>
        <taxon>Nepenthaceae</taxon>
        <taxon>Nepenthes</taxon>
    </lineage>
</organism>
<dbReference type="EMBL" id="BSYO01000011">
    <property type="protein sequence ID" value="GMH11611.1"/>
    <property type="molecule type" value="Genomic_DNA"/>
</dbReference>
<protein>
    <submittedName>
        <fullName evidence="1">Uncharacterized protein</fullName>
    </submittedName>
</protein>
<sequence>MLRDLLRGPRLSLDVGADGVLRFEAGAGIWTCLGGAAGILSSGCCGWIRWDTAAGMDVLSLLEAAEMLLMLEPFRYADARLCLVLFYGLDGPGWNLMHALSGAEHASLILQLLLMLLEMEIGVTLMWVVAAGFSDLVHQVEQLDGVGLQLFQMGCWVVICAVSMQAKLCLQNVSMSWFGHTGYLPRSCRWWLLNTIDSLDADAGSGLTEGRLELHILFCTVAVIIQMFKWSWDLFLMLSKRLPTRESIVVEELHLAWAAAGLVCCLSRWNDFVPGSSSAEGAEDYWWFQLCHSDDGIANASAILGVEAKY</sequence>
<keyword evidence="2" id="KW-1185">Reference proteome</keyword>
<dbReference type="AlphaFoldDB" id="A0AAD3XPC3"/>